<evidence type="ECO:0000256" key="6">
    <source>
        <dbReference type="ARBA" id="ARBA00022676"/>
    </source>
</evidence>
<dbReference type="GO" id="GO:0006488">
    <property type="term" value="P:dolichol-linked oligosaccharide biosynthetic process"/>
    <property type="evidence" value="ECO:0007669"/>
    <property type="project" value="InterPro"/>
</dbReference>
<evidence type="ECO:0000256" key="12">
    <source>
        <dbReference type="ARBA" id="ARBA00032069"/>
    </source>
</evidence>
<keyword evidence="10 16" id="KW-1133">Transmembrane helix</keyword>
<evidence type="ECO:0000313" key="17">
    <source>
        <dbReference type="EMBL" id="KAG9251942.1"/>
    </source>
</evidence>
<dbReference type="RefSeq" id="XP_046115866.1">
    <property type="nucleotide sequence ID" value="XM_046263955.1"/>
</dbReference>
<keyword evidence="9" id="KW-0256">Endoplasmic reticulum</keyword>
<proteinExistence type="inferred from homology"/>
<evidence type="ECO:0000256" key="5">
    <source>
        <dbReference type="ARBA" id="ARBA00018512"/>
    </source>
</evidence>
<feature type="transmembrane region" description="Helical" evidence="16">
    <location>
        <begin position="322"/>
        <end position="341"/>
    </location>
</feature>
<dbReference type="GO" id="GO:0106073">
    <property type="term" value="F:dolichyl pyrophosphate Glc2Man9GlcNAc2 alpha-1,2-glucosyltransferase activity"/>
    <property type="evidence" value="ECO:0007669"/>
    <property type="project" value="UniProtKB-EC"/>
</dbReference>
<evidence type="ECO:0000256" key="13">
    <source>
        <dbReference type="ARBA" id="ARBA00044727"/>
    </source>
</evidence>
<feature type="transmembrane region" description="Helical" evidence="16">
    <location>
        <begin position="588"/>
        <end position="608"/>
    </location>
</feature>
<name>A0A9P7ZHU4_9HYPO</name>
<dbReference type="EC" id="2.4.1.256" evidence="4"/>
<dbReference type="AlphaFoldDB" id="A0A9P7ZHU4"/>
<comment type="catalytic activity">
    <reaction evidence="14">
        <text>an alpha-D-Glc-(1-&gt;3)-alpha-D-Glc-(1-&gt;3)-alpha-D-Man-(1-&gt;2)-alpha-D-Man-(1-&gt;2)-alpha-D-Man-(1-&gt;3)-[alpha-D-Man-(1-&gt;2)-alpha-D-Man-(1-&gt;3)-[alpha-D-Man-(1-&gt;2)-alpha-D-Man-(1-&gt;6)]-alpha-D-Man-(1-&gt;6)]-beta-D-Man-(1-&gt;4)-beta-D-GlcNAc-(1-&gt;4)-alpha-D-GlcNAc-diphospho-di-trans,poly-cis-dolichol + a di-trans,poly-cis-dolichyl beta-D-glucosyl phosphate = a alpha-D-Glc-(1-&gt;2)-alpha-D-Glc-(1-&gt;3)-alpha-D-Glc-(1-&gt;3)-alpha-D-Man-(1-&gt;2)-alpha-D-Man-(1-&gt;2)-alpha-D-Man-(1-&gt;3)-[alpha-D-Man-(1-&gt;2)-alpha-D-Man-(1-&gt;3)-[alpha-D-Man-(1-&gt;2)-alpha-D-Man-(1-&gt;6)]-alpha-D-Man-(1-&gt;6)]-beta-D-Man-(1-&gt;4)-beta-D-GlcNAc-(1-&gt;4)-alpha-D-GlcNAc-diphospho-di-trans,poly-cis-dolichol + a di-trans,poly-cis-dolichyl phosphate + H(+)</text>
        <dbReference type="Rhea" id="RHEA:29543"/>
        <dbReference type="Rhea" id="RHEA-COMP:19498"/>
        <dbReference type="Rhea" id="RHEA-COMP:19502"/>
        <dbReference type="Rhea" id="RHEA-COMP:19512"/>
        <dbReference type="Rhea" id="RHEA-COMP:19522"/>
        <dbReference type="ChEBI" id="CHEBI:15378"/>
        <dbReference type="ChEBI" id="CHEBI:57525"/>
        <dbReference type="ChEBI" id="CHEBI:57683"/>
        <dbReference type="ChEBI" id="CHEBI:132522"/>
        <dbReference type="ChEBI" id="CHEBI:132523"/>
        <dbReference type="EC" id="2.4.1.256"/>
    </reaction>
    <physiologicalReaction direction="left-to-right" evidence="14">
        <dbReference type="Rhea" id="RHEA:29544"/>
    </physiologicalReaction>
</comment>
<dbReference type="Proteomes" id="UP000887229">
    <property type="component" value="Unassembled WGS sequence"/>
</dbReference>
<accession>A0A9P7ZHU4</accession>
<dbReference type="OrthoDB" id="4769at2759"/>
<dbReference type="GeneID" id="70294858"/>
<evidence type="ECO:0000256" key="7">
    <source>
        <dbReference type="ARBA" id="ARBA00022679"/>
    </source>
</evidence>
<feature type="transmembrane region" description="Helical" evidence="16">
    <location>
        <begin position="41"/>
        <end position="63"/>
    </location>
</feature>
<evidence type="ECO:0000256" key="11">
    <source>
        <dbReference type="ARBA" id="ARBA00023136"/>
    </source>
</evidence>
<evidence type="ECO:0000256" key="1">
    <source>
        <dbReference type="ARBA" id="ARBA00004477"/>
    </source>
</evidence>
<evidence type="ECO:0000256" key="9">
    <source>
        <dbReference type="ARBA" id="ARBA00022824"/>
    </source>
</evidence>
<feature type="transmembrane region" description="Helical" evidence="16">
    <location>
        <begin position="17"/>
        <end position="34"/>
    </location>
</feature>
<reference evidence="17" key="1">
    <citation type="journal article" date="2021" name="IMA Fungus">
        <title>Genomic characterization of three marine fungi, including Emericellopsis atlantica sp. nov. with signatures of a generalist lifestyle and marine biomass degradation.</title>
        <authorList>
            <person name="Hagestad O.C."/>
            <person name="Hou L."/>
            <person name="Andersen J.H."/>
            <person name="Hansen E.H."/>
            <person name="Altermark B."/>
            <person name="Li C."/>
            <person name="Kuhnert E."/>
            <person name="Cox R.J."/>
            <person name="Crous P.W."/>
            <person name="Spatafora J.W."/>
            <person name="Lail K."/>
            <person name="Amirebrahimi M."/>
            <person name="Lipzen A."/>
            <person name="Pangilinan J."/>
            <person name="Andreopoulos W."/>
            <person name="Hayes R.D."/>
            <person name="Ng V."/>
            <person name="Grigoriev I.V."/>
            <person name="Jackson S.A."/>
            <person name="Sutton T.D.S."/>
            <person name="Dobson A.D.W."/>
            <person name="Rama T."/>
        </authorList>
    </citation>
    <scope>NUCLEOTIDE SEQUENCE</scope>
    <source>
        <strain evidence="17">TS7</strain>
    </source>
</reference>
<comment type="function">
    <text evidence="13">Dol-P-Glc:Glc(2)Man(9)GlcNAc(2)-PP-Dol alpha-1,2-glucosyltransferase that operates in the biosynthetic pathway of dolichol-linked oligosaccharides, the glycan precursors employed in protein asparagine (N)-glycosylation. The assembly of dolichol-linked oligosaccharides begins on the cytosolic side of the endoplasmic reticulum membrane and finishes in its lumen. The sequential addition of sugars to dolichol pyrophosphate produces dolichol-linked oligosaccharides containing fourteen sugars, including two GlcNAcs, nine mannoses and three glucoses. Once assembled, the oligosaccharide is transferred from the lipid to nascent proteins by oligosaccharyltransferases. In the lumen of the endoplasmic reticulum, adds the third and last glucose residue from dolichyl phosphate glucose (Dol-P-Glc) onto the lipid-linked oligosaccharide intermediate Glc(2)Man(9)GlcNAc(2)-PP-Dol to produce Glc(3)Man(9)GlcNAc(2)-PP-Dol.</text>
</comment>
<evidence type="ECO:0000256" key="16">
    <source>
        <dbReference type="SAM" id="Phobius"/>
    </source>
</evidence>
<keyword evidence="6" id="KW-0328">Glycosyltransferase</keyword>
<dbReference type="PANTHER" id="PTHR12989:SF10">
    <property type="entry name" value="DOL-P-GLC:GLC(2)MAN(9)GLCNAC(2)-PP-DOL ALPHA-1,2-GLUCOSYLTRANSFERASE-RELATED"/>
    <property type="match status" value="1"/>
</dbReference>
<dbReference type="GO" id="GO:0005789">
    <property type="term" value="C:endoplasmic reticulum membrane"/>
    <property type="evidence" value="ECO:0007669"/>
    <property type="project" value="UniProtKB-SubCell"/>
</dbReference>
<feature type="compositionally biased region" description="Low complexity" evidence="15">
    <location>
        <begin position="507"/>
        <end position="516"/>
    </location>
</feature>
<keyword evidence="8 16" id="KW-0812">Transmembrane</keyword>
<feature type="transmembrane region" description="Helical" evidence="16">
    <location>
        <begin position="356"/>
        <end position="375"/>
    </location>
</feature>
<dbReference type="PANTHER" id="PTHR12989">
    <property type="entry name" value="ALPHA-1,2-GLUCOSYLTRANSFERASE ALG10"/>
    <property type="match status" value="1"/>
</dbReference>
<evidence type="ECO:0000256" key="15">
    <source>
        <dbReference type="SAM" id="MobiDB-lite"/>
    </source>
</evidence>
<gene>
    <name evidence="17" type="ORF">F5Z01DRAFT_662465</name>
</gene>
<comment type="pathway">
    <text evidence="2">Protein modification; protein glycosylation.</text>
</comment>
<evidence type="ECO:0000313" key="18">
    <source>
        <dbReference type="Proteomes" id="UP000887229"/>
    </source>
</evidence>
<keyword evidence="18" id="KW-1185">Reference proteome</keyword>
<evidence type="ECO:0000256" key="14">
    <source>
        <dbReference type="ARBA" id="ARBA00048064"/>
    </source>
</evidence>
<comment type="subcellular location">
    <subcellularLocation>
        <location evidence="1">Endoplasmic reticulum membrane</location>
        <topology evidence="1">Multi-pass membrane protein</topology>
    </subcellularLocation>
</comment>
<keyword evidence="11 16" id="KW-0472">Membrane</keyword>
<organism evidence="17 18">
    <name type="scientific">Emericellopsis atlantica</name>
    <dbReference type="NCBI Taxonomy" id="2614577"/>
    <lineage>
        <taxon>Eukaryota</taxon>
        <taxon>Fungi</taxon>
        <taxon>Dikarya</taxon>
        <taxon>Ascomycota</taxon>
        <taxon>Pezizomycotina</taxon>
        <taxon>Sordariomycetes</taxon>
        <taxon>Hypocreomycetidae</taxon>
        <taxon>Hypocreales</taxon>
        <taxon>Bionectriaceae</taxon>
        <taxon>Emericellopsis</taxon>
    </lineage>
</organism>
<comment type="similarity">
    <text evidence="3">Belongs to the ALG10 glucosyltransferase family.</text>
</comment>
<dbReference type="InterPro" id="IPR016900">
    <property type="entry name" value="Alg10"/>
</dbReference>
<sequence length="631" mass="70242">MTMPQPEPAVLDALSRVARWSTLAVLLIAGRGWYKGKIEWLYLTCAIVVCAATLWAQIATSYVPEPYLDEVFHIPQAQKYCEGKWSEWDDKITTPPGLYLLTTSFSVTDWWSSIILAPSCGVLSLRTANAIVLAPLTAAALGCRQAIESLGNGHGSTIRRDPSSYAAHTALNIALFPLLFFFSGLYYTDVASTFVVLVAFQNSLRRMGPAQPTLARDIASVVLGVLALLMRQTNVFWVVVFNGGLEAVHAVKTLHPRKASAPQGLTLWEKLKFSLGRWTNGDVHDLPLNVAWEDDMLFCALSLLIAGACNPLRVIRKIWPHITVLGVFVAFVVWNGGVVLGDKSNHVATVHLAQMLYIWPFFAFFSLPLLLPYAWNWVFSAKNVKTWTAPAALLRSGYVLATTLLSCGIVKYNTIVHPFTLADNRHYMFYVFRYIIRRSGAIRQFLVLPYSICRWLVLNTLAGPENGGAIDTIYRSHPFKAVNVRSSEAAKPDLHSKGKPTSGQVRPAESTTPVATTPASTSTALIFLLTTALSLITAPLVEPRYCIIPWVTWRLLVPAWHPPLPRQYQSTGSMAKAQAWAAIYDIRLVLETVWFILINVVTMAIFLYKPYVWRAEDGTVLDGGRLQRFMW</sequence>
<evidence type="ECO:0000256" key="2">
    <source>
        <dbReference type="ARBA" id="ARBA00004922"/>
    </source>
</evidence>
<evidence type="ECO:0000256" key="10">
    <source>
        <dbReference type="ARBA" id="ARBA00022989"/>
    </source>
</evidence>
<feature type="region of interest" description="Disordered" evidence="15">
    <location>
        <begin position="487"/>
        <end position="516"/>
    </location>
</feature>
<feature type="transmembrane region" description="Helical" evidence="16">
    <location>
        <begin position="173"/>
        <end position="200"/>
    </location>
</feature>
<evidence type="ECO:0000256" key="8">
    <source>
        <dbReference type="ARBA" id="ARBA00022692"/>
    </source>
</evidence>
<dbReference type="Pfam" id="PF04922">
    <property type="entry name" value="DIE2_ALG10"/>
    <property type="match status" value="1"/>
</dbReference>
<evidence type="ECO:0000256" key="4">
    <source>
        <dbReference type="ARBA" id="ARBA00011967"/>
    </source>
</evidence>
<protein>
    <recommendedName>
        <fullName evidence="5">Dol-P-Glc:Glc(2)Man(9)GlcNAc(2)-PP-Dol alpha-1,2-glucosyltransferase</fullName>
        <ecNumber evidence="4">2.4.1.256</ecNumber>
    </recommendedName>
    <alternativeName>
        <fullName evidence="12">Asparagine-linked glycosylation protein 10</fullName>
    </alternativeName>
</protein>
<evidence type="ECO:0000256" key="3">
    <source>
        <dbReference type="ARBA" id="ARBA00010600"/>
    </source>
</evidence>
<comment type="caution">
    <text evidence="17">The sequence shown here is derived from an EMBL/GenBank/DDBJ whole genome shotgun (WGS) entry which is preliminary data.</text>
</comment>
<keyword evidence="7" id="KW-0808">Transferase</keyword>
<dbReference type="EMBL" id="MU251265">
    <property type="protein sequence ID" value="KAG9251942.1"/>
    <property type="molecule type" value="Genomic_DNA"/>
</dbReference>